<dbReference type="Proteomes" id="UP000191554">
    <property type="component" value="Unassembled WGS sequence"/>
</dbReference>
<dbReference type="EMBL" id="MZGX01000001">
    <property type="protein sequence ID" value="OPX46379.1"/>
    <property type="molecule type" value="Genomic_DNA"/>
</dbReference>
<sequence length="176" mass="19539">MLIRPEEMKHLLKSLPVITVACESMKRGLETLVEDADEDIYSACMNGPVVGGGLPGLGAISNKTARIAMEFRYASRENVKQLQRDVTTLCNVIEGLNSGIKTLTRMQRTILGFRYQEGAETPWKDVAVELKKAEVFISVSHAKRIFNYSIARLISAAQISVETYQEVMGIMKGRGE</sequence>
<organism evidence="1 2">
    <name type="scientific">Ruminiclostridium hungatei</name>
    <name type="common">Clostridium hungatei</name>
    <dbReference type="NCBI Taxonomy" id="48256"/>
    <lineage>
        <taxon>Bacteria</taxon>
        <taxon>Bacillati</taxon>
        <taxon>Bacillota</taxon>
        <taxon>Clostridia</taxon>
        <taxon>Eubacteriales</taxon>
        <taxon>Oscillospiraceae</taxon>
        <taxon>Ruminiclostridium</taxon>
    </lineage>
</organism>
<keyword evidence="2" id="KW-1185">Reference proteome</keyword>
<protein>
    <recommendedName>
        <fullName evidence="3">Phage transcriptional regulator, RinA family</fullName>
    </recommendedName>
</protein>
<dbReference type="RefSeq" id="WP_080062694.1">
    <property type="nucleotide sequence ID" value="NZ_MZGX01000001.1"/>
</dbReference>
<reference evidence="1 2" key="1">
    <citation type="submission" date="2017-03" db="EMBL/GenBank/DDBJ databases">
        <title>Genome sequence of Clostridium hungatei DSM 14427.</title>
        <authorList>
            <person name="Poehlein A."/>
            <person name="Daniel R."/>
        </authorList>
    </citation>
    <scope>NUCLEOTIDE SEQUENCE [LARGE SCALE GENOMIC DNA]</scope>
    <source>
        <strain evidence="1 2">DSM 14427</strain>
    </source>
</reference>
<proteinExistence type="predicted"/>
<gene>
    <name evidence="1" type="ORF">CLHUN_01950</name>
</gene>
<comment type="caution">
    <text evidence="1">The sequence shown here is derived from an EMBL/GenBank/DDBJ whole genome shotgun (WGS) entry which is preliminary data.</text>
</comment>
<dbReference type="OrthoDB" id="9938167at2"/>
<name>A0A1V4SR55_RUMHU</name>
<evidence type="ECO:0008006" key="3">
    <source>
        <dbReference type="Google" id="ProtNLM"/>
    </source>
</evidence>
<dbReference type="STRING" id="48256.CLHUN_01950"/>
<accession>A0A1V4SR55</accession>
<evidence type="ECO:0000313" key="1">
    <source>
        <dbReference type="EMBL" id="OPX46379.1"/>
    </source>
</evidence>
<dbReference type="AlphaFoldDB" id="A0A1V4SR55"/>
<evidence type="ECO:0000313" key="2">
    <source>
        <dbReference type="Proteomes" id="UP000191554"/>
    </source>
</evidence>